<reference evidence="2 3" key="4">
    <citation type="journal article" date="2011" name="BMC Genomics">
        <title>RNA-Seq improves annotation of protein-coding genes in the cucumber genome.</title>
        <authorList>
            <person name="Li Z."/>
            <person name="Zhang Z."/>
            <person name="Yan P."/>
            <person name="Huang S."/>
            <person name="Fei Z."/>
            <person name="Lin K."/>
        </authorList>
    </citation>
    <scope>NUCLEOTIDE SEQUENCE [LARGE SCALE GENOMIC DNA]</scope>
    <source>
        <strain evidence="3">cv. 9930</strain>
    </source>
</reference>
<dbReference type="OrthoDB" id="2016045at2759"/>
<dbReference type="AlphaFoldDB" id="A0A0A0LID8"/>
<evidence type="ECO:0000313" key="2">
    <source>
        <dbReference type="EMBL" id="KGN60814.1"/>
    </source>
</evidence>
<dbReference type="KEGG" id="csv:101222315"/>
<gene>
    <name evidence="2" type="ORF">Csa_2G011470</name>
</gene>
<dbReference type="Gramene" id="KGN60814">
    <property type="protein sequence ID" value="KGN60814"/>
    <property type="gene ID" value="Csa_2G011470"/>
</dbReference>
<dbReference type="GO" id="GO:0005509">
    <property type="term" value="F:calcium ion binding"/>
    <property type="evidence" value="ECO:0007669"/>
    <property type="project" value="InterPro"/>
</dbReference>
<sequence>MAEGPITVLDGTHLRDIDLTPPFSDSVLTGAHLLDLADSTASSSLFGIPLPETLKSSALNIIGLHDIVAFRRSELTSQRASQILKDYVSAIADILRDDPLLVSILDGNTLRIFLDDEDDFAMLAETLFTDLDTEDKGKIKKSEIKNALVHMGVETGVPPLSEYPLLSDILQKHEVESSTELGQAQYAEVLQAVLQELADALAKKPYVFIQNIKITNGAQVKKLLTDEKQFNDVIEKLWQWQGTHKEENGVTTLQKIRNYFEKEWKELGLPPPTETNEAIVLLYDEIFADIAKEKCDSISDKNQLEKLAKEILEIFVEQLEASPVYYDICGAQMSKVATV</sequence>
<name>A0A0A0LID8_CUCSA</name>
<protein>
    <recommendedName>
        <fullName evidence="1">EF-hand domain-containing protein</fullName>
    </recommendedName>
</protein>
<evidence type="ECO:0000313" key="3">
    <source>
        <dbReference type="Proteomes" id="UP000029981"/>
    </source>
</evidence>
<accession>A0A0A0LID8</accession>
<evidence type="ECO:0000259" key="1">
    <source>
        <dbReference type="PROSITE" id="PS50222"/>
    </source>
</evidence>
<dbReference type="eggNOG" id="ENOG502QVY4">
    <property type="taxonomic scope" value="Eukaryota"/>
</dbReference>
<dbReference type="InterPro" id="IPR002048">
    <property type="entry name" value="EF_hand_dom"/>
</dbReference>
<keyword evidence="3" id="KW-1185">Reference proteome</keyword>
<dbReference type="PANTHER" id="PTHR34574">
    <property type="entry name" value="CALCIUM-BINDING EF-HAND FAMILY PROTEIN-RELATED"/>
    <property type="match status" value="1"/>
</dbReference>
<dbReference type="EMBL" id="CM002923">
    <property type="protein sequence ID" value="KGN60814.1"/>
    <property type="molecule type" value="Genomic_DNA"/>
</dbReference>
<dbReference type="STRING" id="3659.A0A0A0LID8"/>
<proteinExistence type="predicted"/>
<feature type="domain" description="EF-hand" evidence="1">
    <location>
        <begin position="119"/>
        <end position="154"/>
    </location>
</feature>
<dbReference type="Proteomes" id="UP000029981">
    <property type="component" value="Chromosome 2"/>
</dbReference>
<dbReference type="OMA" id="TNLMFRE"/>
<reference evidence="2 3" key="3">
    <citation type="journal article" date="2010" name="BMC Genomics">
        <title>Transcriptome sequencing and comparative analysis of cucumber flowers with different sex types.</title>
        <authorList>
            <person name="Guo S."/>
            <person name="Zheng Y."/>
            <person name="Joung J.G."/>
            <person name="Liu S."/>
            <person name="Zhang Z."/>
            <person name="Crasta O.R."/>
            <person name="Sobral B.W."/>
            <person name="Xu Y."/>
            <person name="Huang S."/>
            <person name="Fei Z."/>
        </authorList>
    </citation>
    <scope>NUCLEOTIDE SEQUENCE [LARGE SCALE GENOMIC DNA]</scope>
    <source>
        <strain evidence="3">cv. 9930</strain>
    </source>
</reference>
<organism evidence="2 3">
    <name type="scientific">Cucumis sativus</name>
    <name type="common">Cucumber</name>
    <dbReference type="NCBI Taxonomy" id="3659"/>
    <lineage>
        <taxon>Eukaryota</taxon>
        <taxon>Viridiplantae</taxon>
        <taxon>Streptophyta</taxon>
        <taxon>Embryophyta</taxon>
        <taxon>Tracheophyta</taxon>
        <taxon>Spermatophyta</taxon>
        <taxon>Magnoliopsida</taxon>
        <taxon>eudicotyledons</taxon>
        <taxon>Gunneridae</taxon>
        <taxon>Pentapetalae</taxon>
        <taxon>rosids</taxon>
        <taxon>fabids</taxon>
        <taxon>Cucurbitales</taxon>
        <taxon>Cucurbitaceae</taxon>
        <taxon>Benincaseae</taxon>
        <taxon>Cucumis</taxon>
    </lineage>
</organism>
<dbReference type="PROSITE" id="PS50222">
    <property type="entry name" value="EF_HAND_2"/>
    <property type="match status" value="1"/>
</dbReference>
<reference evidence="2 3" key="2">
    <citation type="journal article" date="2009" name="PLoS ONE">
        <title>An integrated genetic and cytogenetic map of the cucumber genome.</title>
        <authorList>
            <person name="Ren Y."/>
            <person name="Zhang Z."/>
            <person name="Liu J."/>
            <person name="Staub J.E."/>
            <person name="Han Y."/>
            <person name="Cheng Z."/>
            <person name="Li X."/>
            <person name="Lu J."/>
            <person name="Miao H."/>
            <person name="Kang H."/>
            <person name="Xie B."/>
            <person name="Gu X."/>
            <person name="Wang X."/>
            <person name="Du Y."/>
            <person name="Jin W."/>
            <person name="Huang S."/>
        </authorList>
    </citation>
    <scope>NUCLEOTIDE SEQUENCE [LARGE SCALE GENOMIC DNA]</scope>
    <source>
        <strain evidence="3">cv. 9930</strain>
    </source>
</reference>
<dbReference type="PANTHER" id="PTHR34574:SF3">
    <property type="entry name" value="CALCIUM-BINDING EF HAND FAMILY PROTEIN"/>
    <property type="match status" value="1"/>
</dbReference>
<reference evidence="2 3" key="1">
    <citation type="journal article" date="2009" name="Nat. Genet.">
        <title>The genome of the cucumber, Cucumis sativus L.</title>
        <authorList>
            <person name="Huang S."/>
            <person name="Li R."/>
            <person name="Zhang Z."/>
            <person name="Li L."/>
            <person name="Gu X."/>
            <person name="Fan W."/>
            <person name="Lucas W.J."/>
            <person name="Wang X."/>
            <person name="Xie B."/>
            <person name="Ni P."/>
            <person name="Ren Y."/>
            <person name="Zhu H."/>
            <person name="Li J."/>
            <person name="Lin K."/>
            <person name="Jin W."/>
            <person name="Fei Z."/>
            <person name="Li G."/>
            <person name="Staub J."/>
            <person name="Kilian A."/>
            <person name="van der Vossen E.A."/>
            <person name="Wu Y."/>
            <person name="Guo J."/>
            <person name="He J."/>
            <person name="Jia Z."/>
            <person name="Ren Y."/>
            <person name="Tian G."/>
            <person name="Lu Y."/>
            <person name="Ruan J."/>
            <person name="Qian W."/>
            <person name="Wang M."/>
            <person name="Huang Q."/>
            <person name="Li B."/>
            <person name="Xuan Z."/>
            <person name="Cao J."/>
            <person name="Asan"/>
            <person name="Wu Z."/>
            <person name="Zhang J."/>
            <person name="Cai Q."/>
            <person name="Bai Y."/>
            <person name="Zhao B."/>
            <person name="Han Y."/>
            <person name="Li Y."/>
            <person name="Li X."/>
            <person name="Wang S."/>
            <person name="Shi Q."/>
            <person name="Liu S."/>
            <person name="Cho W.K."/>
            <person name="Kim J.Y."/>
            <person name="Xu Y."/>
            <person name="Heller-Uszynska K."/>
            <person name="Miao H."/>
            <person name="Cheng Z."/>
            <person name="Zhang S."/>
            <person name="Wu J."/>
            <person name="Yang Y."/>
            <person name="Kang H."/>
            <person name="Li M."/>
            <person name="Liang H."/>
            <person name="Ren X."/>
            <person name="Shi Z."/>
            <person name="Wen M."/>
            <person name="Jian M."/>
            <person name="Yang H."/>
            <person name="Zhang G."/>
            <person name="Yang Z."/>
            <person name="Chen R."/>
            <person name="Liu S."/>
            <person name="Li J."/>
            <person name="Ma L."/>
            <person name="Liu H."/>
            <person name="Zhou Y."/>
            <person name="Zhao J."/>
            <person name="Fang X."/>
            <person name="Li G."/>
            <person name="Fang L."/>
            <person name="Li Y."/>
            <person name="Liu D."/>
            <person name="Zheng H."/>
            <person name="Zhang Y."/>
            <person name="Qin N."/>
            <person name="Li Z."/>
            <person name="Yang G."/>
            <person name="Yang S."/>
            <person name="Bolund L."/>
            <person name="Kristiansen K."/>
            <person name="Zheng H."/>
            <person name="Li S."/>
            <person name="Zhang X."/>
            <person name="Yang H."/>
            <person name="Wang J."/>
            <person name="Sun R."/>
            <person name="Zhang B."/>
            <person name="Jiang S."/>
            <person name="Wang J."/>
            <person name="Du Y."/>
            <person name="Li S."/>
        </authorList>
    </citation>
    <scope>NUCLEOTIDE SEQUENCE [LARGE SCALE GENOMIC DNA]</scope>
    <source>
        <strain evidence="3">cv. 9930</strain>
    </source>
</reference>